<dbReference type="Gene3D" id="3.40.1410.10">
    <property type="entry name" value="Chorismate lyase-like"/>
    <property type="match status" value="1"/>
</dbReference>
<dbReference type="InterPro" id="IPR028978">
    <property type="entry name" value="Chorismate_lyase_/UTRA_dom_sf"/>
</dbReference>
<feature type="domain" description="HTH gntR-type" evidence="5">
    <location>
        <begin position="43"/>
        <end position="111"/>
    </location>
</feature>
<dbReference type="InterPro" id="IPR036390">
    <property type="entry name" value="WH_DNA-bd_sf"/>
</dbReference>
<dbReference type="SMART" id="SM00866">
    <property type="entry name" value="UTRA"/>
    <property type="match status" value="1"/>
</dbReference>
<dbReference type="PANTHER" id="PTHR44846">
    <property type="entry name" value="MANNOSYL-D-GLYCERATE TRANSPORT/METABOLISM SYSTEM REPRESSOR MNGR-RELATED"/>
    <property type="match status" value="1"/>
</dbReference>
<evidence type="ECO:0000256" key="2">
    <source>
        <dbReference type="ARBA" id="ARBA00023125"/>
    </source>
</evidence>
<dbReference type="CDD" id="cd07377">
    <property type="entry name" value="WHTH_GntR"/>
    <property type="match status" value="1"/>
</dbReference>
<keyword evidence="1" id="KW-0805">Transcription regulation</keyword>
<dbReference type="SUPFAM" id="SSF64288">
    <property type="entry name" value="Chorismate lyase-like"/>
    <property type="match status" value="1"/>
</dbReference>
<keyword evidence="7" id="KW-1185">Reference proteome</keyword>
<evidence type="ECO:0000313" key="7">
    <source>
        <dbReference type="Proteomes" id="UP000233458"/>
    </source>
</evidence>
<dbReference type="Gene3D" id="1.10.10.10">
    <property type="entry name" value="Winged helix-like DNA-binding domain superfamily/Winged helix DNA-binding domain"/>
    <property type="match status" value="1"/>
</dbReference>
<dbReference type="Proteomes" id="UP000233458">
    <property type="component" value="Chromosome"/>
</dbReference>
<evidence type="ECO:0000256" key="3">
    <source>
        <dbReference type="ARBA" id="ARBA00023163"/>
    </source>
</evidence>
<proteinExistence type="predicted"/>
<evidence type="ECO:0000256" key="1">
    <source>
        <dbReference type="ARBA" id="ARBA00023015"/>
    </source>
</evidence>
<reference evidence="6 7" key="1">
    <citation type="submission" date="2017-10" db="EMBL/GenBank/DDBJ databases">
        <title>Biodiversity and function of Thalassospira species in the particle-attached aromatic-hydrocarbon-degrading consortia from the surface seawater of the China South Sea.</title>
        <authorList>
            <person name="Dong C."/>
            <person name="Liu R."/>
            <person name="Shao Z."/>
        </authorList>
    </citation>
    <scope>NUCLEOTIDE SEQUENCE [LARGE SCALE GENOMIC DNA]</scope>
    <source>
        <strain evidence="6 7">CSC3H3</strain>
    </source>
</reference>
<dbReference type="InterPro" id="IPR010248">
    <property type="entry name" value="His_ut_repres"/>
</dbReference>
<sequence>MLLDPPASFAMMQTLNPTKKACSLTQDLPATLPDANLALDGNGPLYDQIKRVLARNVISGHWIAGQQIPTEMELVEVFQASRMTVNRALRELVAEGVLTRTRGAGTYVADRKAQSPILEIRAIDRDIRARGHRHDSEIITFDTIEADTTLATQFGMTPGAKLSHFICLHREEGQPVQIEDRWVNLAAAPAFARQEFRDITAAAWLLENAPYSDAQHLIEAIAADNATAKRLDIAHGAPCLVLHRRTWFHGTPITVAKFIHPGESYQLGGHFAPQHPSDG</sequence>
<dbReference type="InterPro" id="IPR036388">
    <property type="entry name" value="WH-like_DNA-bd_sf"/>
</dbReference>
<dbReference type="PANTHER" id="PTHR44846:SF16">
    <property type="entry name" value="TRANSCRIPTIONAL REGULATOR PHNF-RELATED"/>
    <property type="match status" value="1"/>
</dbReference>
<dbReference type="Pfam" id="PF00392">
    <property type="entry name" value="GntR"/>
    <property type="match status" value="1"/>
</dbReference>
<protein>
    <recommendedName>
        <fullName evidence="4">Histidine utilization repressor</fullName>
    </recommendedName>
</protein>
<dbReference type="PRINTS" id="PR00035">
    <property type="entry name" value="HTHGNTR"/>
</dbReference>
<dbReference type="EMBL" id="CP024199">
    <property type="protein sequence ID" value="AUG54536.1"/>
    <property type="molecule type" value="Genomic_DNA"/>
</dbReference>
<name>A0ABN5FHE3_9PROT</name>
<dbReference type="Pfam" id="PF07702">
    <property type="entry name" value="UTRA"/>
    <property type="match status" value="1"/>
</dbReference>
<keyword evidence="2" id="KW-0238">DNA-binding</keyword>
<gene>
    <name evidence="6" type="primary">hutC</name>
    <name evidence="6" type="ORF">CSC3H3_18805</name>
</gene>
<dbReference type="SUPFAM" id="SSF46785">
    <property type="entry name" value="Winged helix' DNA-binding domain"/>
    <property type="match status" value="1"/>
</dbReference>
<organism evidence="6 7">
    <name type="scientific">Thalassospira marina</name>
    <dbReference type="NCBI Taxonomy" id="2048283"/>
    <lineage>
        <taxon>Bacteria</taxon>
        <taxon>Pseudomonadati</taxon>
        <taxon>Pseudomonadota</taxon>
        <taxon>Alphaproteobacteria</taxon>
        <taxon>Rhodospirillales</taxon>
        <taxon>Thalassospiraceae</taxon>
        <taxon>Thalassospira</taxon>
    </lineage>
</organism>
<evidence type="ECO:0000256" key="4">
    <source>
        <dbReference type="NCBIfam" id="TIGR02018"/>
    </source>
</evidence>
<dbReference type="SMART" id="SM00345">
    <property type="entry name" value="HTH_GNTR"/>
    <property type="match status" value="1"/>
</dbReference>
<keyword evidence="3" id="KW-0804">Transcription</keyword>
<dbReference type="InterPro" id="IPR011663">
    <property type="entry name" value="UTRA"/>
</dbReference>
<dbReference type="InterPro" id="IPR000524">
    <property type="entry name" value="Tscrpt_reg_HTH_GntR"/>
</dbReference>
<evidence type="ECO:0000259" key="5">
    <source>
        <dbReference type="PROSITE" id="PS50949"/>
    </source>
</evidence>
<evidence type="ECO:0000313" key="6">
    <source>
        <dbReference type="EMBL" id="AUG54536.1"/>
    </source>
</evidence>
<dbReference type="NCBIfam" id="TIGR02018">
    <property type="entry name" value="his_ut_repres"/>
    <property type="match status" value="1"/>
</dbReference>
<dbReference type="PROSITE" id="PS50949">
    <property type="entry name" value="HTH_GNTR"/>
    <property type="match status" value="1"/>
</dbReference>
<accession>A0ABN5FHE3</accession>
<dbReference type="InterPro" id="IPR050679">
    <property type="entry name" value="Bact_HTH_transcr_reg"/>
</dbReference>